<organism evidence="2 3">
    <name type="scientific">Pseudonocardia cypriaca</name>
    <dbReference type="NCBI Taxonomy" id="882449"/>
    <lineage>
        <taxon>Bacteria</taxon>
        <taxon>Bacillati</taxon>
        <taxon>Actinomycetota</taxon>
        <taxon>Actinomycetes</taxon>
        <taxon>Pseudonocardiales</taxon>
        <taxon>Pseudonocardiaceae</taxon>
        <taxon>Pseudonocardia</taxon>
    </lineage>
</organism>
<protein>
    <submittedName>
        <fullName evidence="2">Uncharacterized protein</fullName>
    </submittedName>
</protein>
<gene>
    <name evidence="2" type="ORF">FB388_3269</name>
</gene>
<dbReference type="Proteomes" id="UP000319818">
    <property type="component" value="Unassembled WGS sequence"/>
</dbReference>
<comment type="caution">
    <text evidence="2">The sequence shown here is derived from an EMBL/GenBank/DDBJ whole genome shotgun (WGS) entry which is preliminary data.</text>
</comment>
<accession>A0A543GIH7</accession>
<sequence length="43" mass="4546">MDGAAGGYTWPVIAFYSRRLGCLGSVVLSIVLTACLIALFLLL</sequence>
<evidence type="ECO:0000256" key="1">
    <source>
        <dbReference type="SAM" id="Phobius"/>
    </source>
</evidence>
<keyword evidence="1" id="KW-0812">Transmembrane</keyword>
<keyword evidence="1" id="KW-0472">Membrane</keyword>
<proteinExistence type="predicted"/>
<evidence type="ECO:0000313" key="3">
    <source>
        <dbReference type="Proteomes" id="UP000319818"/>
    </source>
</evidence>
<dbReference type="AlphaFoldDB" id="A0A543GIH7"/>
<feature type="transmembrane region" description="Helical" evidence="1">
    <location>
        <begin position="20"/>
        <end position="42"/>
    </location>
</feature>
<keyword evidence="1" id="KW-1133">Transmembrane helix</keyword>
<name>A0A543GIH7_9PSEU</name>
<keyword evidence="3" id="KW-1185">Reference proteome</keyword>
<dbReference type="EMBL" id="VFPH01000001">
    <property type="protein sequence ID" value="TQM45869.1"/>
    <property type="molecule type" value="Genomic_DNA"/>
</dbReference>
<reference evidence="2 3" key="1">
    <citation type="submission" date="2019-06" db="EMBL/GenBank/DDBJ databases">
        <title>Sequencing the genomes of 1000 actinobacteria strains.</title>
        <authorList>
            <person name="Klenk H.-P."/>
        </authorList>
    </citation>
    <scope>NUCLEOTIDE SEQUENCE [LARGE SCALE GENOMIC DNA]</scope>
    <source>
        <strain evidence="2 3">DSM 45511</strain>
    </source>
</reference>
<evidence type="ECO:0000313" key="2">
    <source>
        <dbReference type="EMBL" id="TQM45869.1"/>
    </source>
</evidence>